<accession>A0A7C4VRN9</accession>
<reference evidence="3" key="1">
    <citation type="journal article" date="2020" name="mSystems">
        <title>Genome- and Community-Level Interaction Insights into Carbon Utilization and Element Cycling Functions of Hydrothermarchaeota in Hydrothermal Sediment.</title>
        <authorList>
            <person name="Zhou Z."/>
            <person name="Liu Y."/>
            <person name="Xu W."/>
            <person name="Pan J."/>
            <person name="Luo Z.H."/>
            <person name="Li M."/>
        </authorList>
    </citation>
    <scope>NUCLEOTIDE SEQUENCE [LARGE SCALE GENOMIC DNA]</scope>
    <source>
        <strain evidence="3">SpSt-477</strain>
    </source>
</reference>
<protein>
    <submittedName>
        <fullName evidence="3">Chemotaxis protein CheC</fullName>
    </submittedName>
</protein>
<dbReference type="EMBL" id="DSUH01000353">
    <property type="protein sequence ID" value="HGU34189.1"/>
    <property type="molecule type" value="Genomic_DNA"/>
</dbReference>
<dbReference type="PANTHER" id="PTHR43693:SF1">
    <property type="entry name" value="PROTEIN PHOSPHATASE CHEZ"/>
    <property type="match status" value="1"/>
</dbReference>
<name>A0A7C4VRN9_9BACT</name>
<dbReference type="AlphaFoldDB" id="A0A7C4VRN9"/>
<comment type="caution">
    <text evidence="3">The sequence shown here is derived from an EMBL/GenBank/DDBJ whole genome shotgun (WGS) entry which is preliminary data.</text>
</comment>
<dbReference type="InterPro" id="IPR050992">
    <property type="entry name" value="CheZ_family_phosphatases"/>
</dbReference>
<organism evidence="3">
    <name type="scientific">Desulfatirhabdium butyrativorans</name>
    <dbReference type="NCBI Taxonomy" id="340467"/>
    <lineage>
        <taxon>Bacteria</taxon>
        <taxon>Pseudomonadati</taxon>
        <taxon>Thermodesulfobacteriota</taxon>
        <taxon>Desulfobacteria</taxon>
        <taxon>Desulfobacterales</taxon>
        <taxon>Desulfatirhabdiaceae</taxon>
        <taxon>Desulfatirhabdium</taxon>
    </lineage>
</organism>
<proteinExistence type="predicted"/>
<evidence type="ECO:0000313" key="3">
    <source>
        <dbReference type="EMBL" id="HGU34189.1"/>
    </source>
</evidence>
<dbReference type="Gene3D" id="3.40.1550.10">
    <property type="entry name" value="CheC-like"/>
    <property type="match status" value="1"/>
</dbReference>
<evidence type="ECO:0000256" key="2">
    <source>
        <dbReference type="ARBA" id="ARBA00022801"/>
    </source>
</evidence>
<dbReference type="GO" id="GO:0016787">
    <property type="term" value="F:hydrolase activity"/>
    <property type="evidence" value="ECO:0007669"/>
    <property type="project" value="UniProtKB-KW"/>
</dbReference>
<sequence length="206" mass="22451">MILTQEQQDALTELINIAFSKTAASLSDLTGHRVLLDVPKVDIIPIEDMNRKLGSFIQGEVATVHQIFTGTLAGDAMLVLNADGASMLVNLLTGQERPGIRVDATGREVLTEIGNILLNACLGMFGNLLKVHVSFSVPRLFIEDLEAMMDTLVIGQDELRYALTVSTNFRVQGSAVEGYLVIVLGVVSLDQLIHAIERWAEHPITE</sequence>
<evidence type="ECO:0000256" key="1">
    <source>
        <dbReference type="ARBA" id="ARBA00022500"/>
    </source>
</evidence>
<dbReference type="PANTHER" id="PTHR43693">
    <property type="entry name" value="PROTEIN PHOSPHATASE CHEZ"/>
    <property type="match status" value="1"/>
</dbReference>
<keyword evidence="1" id="KW-0145">Chemotaxis</keyword>
<dbReference type="InterPro" id="IPR028976">
    <property type="entry name" value="CheC-like_sf"/>
</dbReference>
<dbReference type="GO" id="GO:0006935">
    <property type="term" value="P:chemotaxis"/>
    <property type="evidence" value="ECO:0007669"/>
    <property type="project" value="UniProtKB-KW"/>
</dbReference>
<dbReference type="CDD" id="cd17910">
    <property type="entry name" value="CheC_ClassII"/>
    <property type="match status" value="1"/>
</dbReference>
<dbReference type="SUPFAM" id="SSF103039">
    <property type="entry name" value="CheC-like"/>
    <property type="match status" value="1"/>
</dbReference>
<keyword evidence="2" id="KW-0378">Hydrolase</keyword>
<gene>
    <name evidence="3" type="ORF">ENS29_15290</name>
</gene>